<organism evidence="1 2">
    <name type="scientific">Thiohalophilus thiocyanatoxydans</name>
    <dbReference type="NCBI Taxonomy" id="381308"/>
    <lineage>
        <taxon>Bacteria</taxon>
        <taxon>Pseudomonadati</taxon>
        <taxon>Pseudomonadota</taxon>
        <taxon>Gammaproteobacteria</taxon>
        <taxon>Thiohalomonadales</taxon>
        <taxon>Thiohalophilaceae</taxon>
        <taxon>Thiohalophilus</taxon>
    </lineage>
</organism>
<dbReference type="Proteomes" id="UP000294914">
    <property type="component" value="Unassembled WGS sequence"/>
</dbReference>
<sequence>MGRLVLIITLLFSVTAIYSEAHAGGAGNPALIGVDAADRATCGAGYLHDRSAYRRAQLGD</sequence>
<reference evidence="1 2" key="1">
    <citation type="submission" date="2019-03" db="EMBL/GenBank/DDBJ databases">
        <title>Genomic Encyclopedia of Type Strains, Phase IV (KMG-IV): sequencing the most valuable type-strain genomes for metagenomic binning, comparative biology and taxonomic classification.</title>
        <authorList>
            <person name="Goeker M."/>
        </authorList>
    </citation>
    <scope>NUCLEOTIDE SEQUENCE [LARGE SCALE GENOMIC DNA]</scope>
    <source>
        <strain evidence="1 2">DSM 16326</strain>
    </source>
</reference>
<name>A0A4R8IMC2_9GAMM</name>
<evidence type="ECO:0000313" key="2">
    <source>
        <dbReference type="Proteomes" id="UP000294914"/>
    </source>
</evidence>
<dbReference type="EMBL" id="SOQX01000003">
    <property type="protein sequence ID" value="TDY01578.1"/>
    <property type="molecule type" value="Genomic_DNA"/>
</dbReference>
<evidence type="ECO:0000313" key="1">
    <source>
        <dbReference type="EMBL" id="TDY01578.1"/>
    </source>
</evidence>
<dbReference type="AlphaFoldDB" id="A0A4R8IMC2"/>
<keyword evidence="2" id="KW-1185">Reference proteome</keyword>
<comment type="caution">
    <text evidence="1">The sequence shown here is derived from an EMBL/GenBank/DDBJ whole genome shotgun (WGS) entry which is preliminary data.</text>
</comment>
<gene>
    <name evidence="1" type="ORF">EDC23_1467</name>
</gene>
<proteinExistence type="predicted"/>
<protein>
    <submittedName>
        <fullName evidence="1">Uncharacterized protein</fullName>
    </submittedName>
</protein>
<accession>A0A4R8IMC2</accession>